<dbReference type="Proteomes" id="UP000075883">
    <property type="component" value="Unassembled WGS sequence"/>
</dbReference>
<reference evidence="4" key="1">
    <citation type="submission" date="2013-09" db="EMBL/GenBank/DDBJ databases">
        <title>The Genome Sequence of Anopheles culicifacies species A.</title>
        <authorList>
            <consortium name="The Broad Institute Genomics Platform"/>
            <person name="Neafsey D.E."/>
            <person name="Besansky N."/>
            <person name="Howell P."/>
            <person name="Walton C."/>
            <person name="Young S.K."/>
            <person name="Zeng Q."/>
            <person name="Gargeya S."/>
            <person name="Fitzgerald M."/>
            <person name="Haas B."/>
            <person name="Abouelleil A."/>
            <person name="Allen A.W."/>
            <person name="Alvarado L."/>
            <person name="Arachchi H.M."/>
            <person name="Berlin A.M."/>
            <person name="Chapman S.B."/>
            <person name="Gainer-Dewar J."/>
            <person name="Goldberg J."/>
            <person name="Griggs A."/>
            <person name="Gujja S."/>
            <person name="Hansen M."/>
            <person name="Howarth C."/>
            <person name="Imamovic A."/>
            <person name="Ireland A."/>
            <person name="Larimer J."/>
            <person name="McCowan C."/>
            <person name="Murphy C."/>
            <person name="Pearson M."/>
            <person name="Poon T.W."/>
            <person name="Priest M."/>
            <person name="Roberts A."/>
            <person name="Saif S."/>
            <person name="Shea T."/>
            <person name="Sisk P."/>
            <person name="Sykes S."/>
            <person name="Wortman J."/>
            <person name="Nusbaum C."/>
            <person name="Birren B."/>
        </authorList>
    </citation>
    <scope>NUCLEOTIDE SEQUENCE [LARGE SCALE GENOMIC DNA]</scope>
    <source>
        <strain evidence="4">A-37</strain>
    </source>
</reference>
<proteinExistence type="predicted"/>
<evidence type="ECO:0000256" key="2">
    <source>
        <dbReference type="SAM" id="SignalP"/>
    </source>
</evidence>
<dbReference type="AlphaFoldDB" id="A0A182M4N7"/>
<accession>A0A182M4N7</accession>
<evidence type="ECO:0000256" key="1">
    <source>
        <dbReference type="SAM" id="Phobius"/>
    </source>
</evidence>
<keyword evidence="1" id="KW-1133">Transmembrane helix</keyword>
<feature type="chain" id="PRO_5008127840" evidence="2">
    <location>
        <begin position="20"/>
        <end position="226"/>
    </location>
</feature>
<feature type="signal peptide" evidence="2">
    <location>
        <begin position="1"/>
        <end position="19"/>
    </location>
</feature>
<keyword evidence="1" id="KW-0812">Transmembrane</keyword>
<dbReference type="VEuPathDB" id="VectorBase:ACUA009399"/>
<sequence length="226" mass="24750">MFVLLAAVLVLLPGTQTSAQLATEEVALDHQATDAASNHWWTVPDGDGALRKTPPVLEEVSLMADPVAMLVSVVGNLPNRRNCHQQDDSWNAADDIRLVDRGSTLRLSTSTIVRWAIVQRFVQNILTSGAIIFVIFIVIIVYPGTNSATTFRCIEIEVILLGTQWISHRRVIGTHFNFLPFGTRTTLLAKPPILFAIRAGTTDRCHSTPTSSTFVVTALFLLLCSA</sequence>
<feature type="transmembrane region" description="Helical" evidence="1">
    <location>
        <begin position="121"/>
        <end position="142"/>
    </location>
</feature>
<keyword evidence="2" id="KW-0732">Signal</keyword>
<dbReference type="EMBL" id="AXCM01000273">
    <property type="status" value="NOT_ANNOTATED_CDS"/>
    <property type="molecule type" value="Genomic_DNA"/>
</dbReference>
<keyword evidence="1" id="KW-0472">Membrane</keyword>
<dbReference type="EnsemblMetazoa" id="ACUA009399-RA">
    <property type="protein sequence ID" value="ACUA009399-PA"/>
    <property type="gene ID" value="ACUA009399"/>
</dbReference>
<reference evidence="3" key="2">
    <citation type="submission" date="2020-05" db="UniProtKB">
        <authorList>
            <consortium name="EnsemblMetazoa"/>
        </authorList>
    </citation>
    <scope>IDENTIFICATION</scope>
    <source>
        <strain evidence="3">A-37</strain>
    </source>
</reference>
<name>A0A182M4N7_9DIPT</name>
<evidence type="ECO:0000313" key="4">
    <source>
        <dbReference type="Proteomes" id="UP000075883"/>
    </source>
</evidence>
<keyword evidence="4" id="KW-1185">Reference proteome</keyword>
<evidence type="ECO:0000313" key="3">
    <source>
        <dbReference type="EnsemblMetazoa" id="ACUA009399-PA"/>
    </source>
</evidence>
<protein>
    <submittedName>
        <fullName evidence="3">Uncharacterized protein</fullName>
    </submittedName>
</protein>
<organism evidence="3 4">
    <name type="scientific">Anopheles culicifacies</name>
    <dbReference type="NCBI Taxonomy" id="139723"/>
    <lineage>
        <taxon>Eukaryota</taxon>
        <taxon>Metazoa</taxon>
        <taxon>Ecdysozoa</taxon>
        <taxon>Arthropoda</taxon>
        <taxon>Hexapoda</taxon>
        <taxon>Insecta</taxon>
        <taxon>Pterygota</taxon>
        <taxon>Neoptera</taxon>
        <taxon>Endopterygota</taxon>
        <taxon>Diptera</taxon>
        <taxon>Nematocera</taxon>
        <taxon>Culicoidea</taxon>
        <taxon>Culicidae</taxon>
        <taxon>Anophelinae</taxon>
        <taxon>Anopheles</taxon>
        <taxon>culicifacies species complex</taxon>
    </lineage>
</organism>